<dbReference type="EMBL" id="BARV01004008">
    <property type="protein sequence ID" value="GAI14463.1"/>
    <property type="molecule type" value="Genomic_DNA"/>
</dbReference>
<feature type="non-terminal residue" evidence="1">
    <location>
        <position position="101"/>
    </location>
</feature>
<organism evidence="1">
    <name type="scientific">marine sediment metagenome</name>
    <dbReference type="NCBI Taxonomy" id="412755"/>
    <lineage>
        <taxon>unclassified sequences</taxon>
        <taxon>metagenomes</taxon>
        <taxon>ecological metagenomes</taxon>
    </lineage>
</organism>
<protein>
    <submittedName>
        <fullName evidence="1">Uncharacterized protein</fullName>
    </submittedName>
</protein>
<reference evidence="1" key="1">
    <citation type="journal article" date="2014" name="Front. Microbiol.">
        <title>High frequency of phylogenetically diverse reductive dehalogenase-homologous genes in deep subseafloor sedimentary metagenomes.</title>
        <authorList>
            <person name="Kawai M."/>
            <person name="Futagami T."/>
            <person name="Toyoda A."/>
            <person name="Takaki Y."/>
            <person name="Nishi S."/>
            <person name="Hori S."/>
            <person name="Arai W."/>
            <person name="Tsubouchi T."/>
            <person name="Morono Y."/>
            <person name="Uchiyama I."/>
            <person name="Ito T."/>
            <person name="Fujiyama A."/>
            <person name="Inagaki F."/>
            <person name="Takami H."/>
        </authorList>
    </citation>
    <scope>NUCLEOTIDE SEQUENCE</scope>
    <source>
        <strain evidence="1">Expedition CK06-06</strain>
    </source>
</reference>
<evidence type="ECO:0000313" key="1">
    <source>
        <dbReference type="EMBL" id="GAI14463.1"/>
    </source>
</evidence>
<comment type="caution">
    <text evidence="1">The sequence shown here is derived from an EMBL/GenBank/DDBJ whole genome shotgun (WGS) entry which is preliminary data.</text>
</comment>
<dbReference type="AlphaFoldDB" id="X1L682"/>
<sequence>MNDDRFYDEIGRIGWQDIHHKTLKDLAYILPNSMLLVQGGLIQGLDDKTILENISKGDIHPDYAETYLDAIWSSVKAHTLLYSAVETIKFASSGLMPMLCS</sequence>
<name>X1L682_9ZZZZ</name>
<accession>X1L682</accession>
<gene>
    <name evidence="1" type="ORF">S06H3_09203</name>
</gene>
<proteinExistence type="predicted"/>